<reference evidence="7 8" key="1">
    <citation type="journal article" date="2020" name="Nat. Food">
        <title>A phased Vanilla planifolia genome enables genetic improvement of flavour and production.</title>
        <authorList>
            <person name="Hasing T."/>
            <person name="Tang H."/>
            <person name="Brym M."/>
            <person name="Khazi F."/>
            <person name="Huang T."/>
            <person name="Chambers A.H."/>
        </authorList>
    </citation>
    <scope>NUCLEOTIDE SEQUENCE [LARGE SCALE GENOMIC DNA]</scope>
    <source>
        <tissue evidence="7">Leaf</tissue>
    </source>
</reference>
<evidence type="ECO:0000256" key="3">
    <source>
        <dbReference type="ARBA" id="ARBA00023015"/>
    </source>
</evidence>
<dbReference type="PANTHER" id="PTHR31945:SF68">
    <property type="entry name" value="TRANSCRIPTION FACTOR UDT1"/>
    <property type="match status" value="1"/>
</dbReference>
<protein>
    <recommendedName>
        <fullName evidence="6">BHLH domain-containing protein</fullName>
    </recommendedName>
</protein>
<proteinExistence type="inferred from homology"/>
<dbReference type="InterPro" id="IPR054502">
    <property type="entry name" value="bHLH-TF_ACT-like_plant"/>
</dbReference>
<dbReference type="Proteomes" id="UP000639772">
    <property type="component" value="Chromosome 1"/>
</dbReference>
<dbReference type="Pfam" id="PF22754">
    <property type="entry name" value="bHLH-TF_ACT-like_plant"/>
    <property type="match status" value="1"/>
</dbReference>
<evidence type="ECO:0000256" key="1">
    <source>
        <dbReference type="ARBA" id="ARBA00004123"/>
    </source>
</evidence>
<dbReference type="InterPro" id="IPR036638">
    <property type="entry name" value="HLH_DNA-bd_sf"/>
</dbReference>
<dbReference type="InterPro" id="IPR011598">
    <property type="entry name" value="bHLH_dom"/>
</dbReference>
<evidence type="ECO:0000259" key="6">
    <source>
        <dbReference type="PROSITE" id="PS50888"/>
    </source>
</evidence>
<dbReference type="GO" id="GO:0046983">
    <property type="term" value="F:protein dimerization activity"/>
    <property type="evidence" value="ECO:0007669"/>
    <property type="project" value="InterPro"/>
</dbReference>
<comment type="subcellular location">
    <subcellularLocation>
        <location evidence="1">Nucleus</location>
    </subcellularLocation>
</comment>
<dbReference type="AlphaFoldDB" id="A0A835VHB7"/>
<dbReference type="SUPFAM" id="SSF47459">
    <property type="entry name" value="HLH, helix-loop-helix DNA-binding domain"/>
    <property type="match status" value="1"/>
</dbReference>
<dbReference type="Pfam" id="PF00010">
    <property type="entry name" value="HLH"/>
    <property type="match status" value="1"/>
</dbReference>
<evidence type="ECO:0000313" key="8">
    <source>
        <dbReference type="Proteomes" id="UP000639772"/>
    </source>
</evidence>
<dbReference type="GO" id="GO:0005634">
    <property type="term" value="C:nucleus"/>
    <property type="evidence" value="ECO:0007669"/>
    <property type="project" value="UniProtKB-SubCell"/>
</dbReference>
<evidence type="ECO:0000256" key="5">
    <source>
        <dbReference type="ARBA" id="ARBA00023242"/>
    </source>
</evidence>
<dbReference type="Gene3D" id="4.10.280.10">
    <property type="entry name" value="Helix-loop-helix DNA-binding domain"/>
    <property type="match status" value="1"/>
</dbReference>
<gene>
    <name evidence="7" type="ORF">HPP92_000721</name>
</gene>
<dbReference type="PROSITE" id="PS50888">
    <property type="entry name" value="BHLH"/>
    <property type="match status" value="1"/>
</dbReference>
<dbReference type="GO" id="GO:0043565">
    <property type="term" value="F:sequence-specific DNA binding"/>
    <property type="evidence" value="ECO:0007669"/>
    <property type="project" value="TreeGrafter"/>
</dbReference>
<keyword evidence="5" id="KW-0539">Nucleus</keyword>
<evidence type="ECO:0000313" key="7">
    <source>
        <dbReference type="EMBL" id="KAG0500649.1"/>
    </source>
</evidence>
<dbReference type="OrthoDB" id="690068at2759"/>
<dbReference type="InterPro" id="IPR051358">
    <property type="entry name" value="TF_AMS/ICE1/BHLH6-like"/>
</dbReference>
<dbReference type="GO" id="GO:0003700">
    <property type="term" value="F:DNA-binding transcription factor activity"/>
    <property type="evidence" value="ECO:0007669"/>
    <property type="project" value="TreeGrafter"/>
</dbReference>
<name>A0A835VHB7_VANPL</name>
<dbReference type="SMART" id="SM00353">
    <property type="entry name" value="HLH"/>
    <property type="match status" value="1"/>
</dbReference>
<comment type="similarity">
    <text evidence="2">Belongs to the bHLH protein family.</text>
</comment>
<keyword evidence="3" id="KW-0805">Transcription regulation</keyword>
<sequence>MPRRPREISFDNTIDFVESVLDGLGDCKGNYLDPVTGKQRYKSKNLEAERRRRSKLNQKLFSLRALVPNISKMSKESTLTDAVDYIKQLQTQVVHLRIALSNEQIDEGEKRGSPSSTESKFPEEGVTRFQGMVELRSMGKNKFHLKVTSEMKIGGFTKLLEAIAHLGLEIIEVSSVAFSGISLAVFCLESKDGAEIQIGDAKRALCSVVGAS</sequence>
<feature type="domain" description="BHLH" evidence="6">
    <location>
        <begin position="40"/>
        <end position="89"/>
    </location>
</feature>
<evidence type="ECO:0000256" key="4">
    <source>
        <dbReference type="ARBA" id="ARBA00023163"/>
    </source>
</evidence>
<accession>A0A835VHB7</accession>
<dbReference type="EMBL" id="JADCNM010000001">
    <property type="protein sequence ID" value="KAG0500649.1"/>
    <property type="molecule type" value="Genomic_DNA"/>
</dbReference>
<keyword evidence="4" id="KW-0804">Transcription</keyword>
<evidence type="ECO:0000256" key="2">
    <source>
        <dbReference type="ARBA" id="ARBA00005510"/>
    </source>
</evidence>
<organism evidence="7 8">
    <name type="scientific">Vanilla planifolia</name>
    <name type="common">Vanilla</name>
    <dbReference type="NCBI Taxonomy" id="51239"/>
    <lineage>
        <taxon>Eukaryota</taxon>
        <taxon>Viridiplantae</taxon>
        <taxon>Streptophyta</taxon>
        <taxon>Embryophyta</taxon>
        <taxon>Tracheophyta</taxon>
        <taxon>Spermatophyta</taxon>
        <taxon>Magnoliopsida</taxon>
        <taxon>Liliopsida</taxon>
        <taxon>Asparagales</taxon>
        <taxon>Orchidaceae</taxon>
        <taxon>Vanilloideae</taxon>
        <taxon>Vanilleae</taxon>
        <taxon>Vanilla</taxon>
    </lineage>
</organism>
<dbReference type="PANTHER" id="PTHR31945">
    <property type="entry name" value="TRANSCRIPTION FACTOR SCREAM2-RELATED"/>
    <property type="match status" value="1"/>
</dbReference>
<comment type="caution">
    <text evidence="7">The sequence shown here is derived from an EMBL/GenBank/DDBJ whole genome shotgun (WGS) entry which is preliminary data.</text>
</comment>